<dbReference type="FunFam" id="3.50.50.60:FF:000138">
    <property type="entry name" value="Flavin-containing monooxygenase"/>
    <property type="match status" value="1"/>
</dbReference>
<keyword evidence="5" id="KW-0521">NADP</keyword>
<evidence type="ECO:0000256" key="6">
    <source>
        <dbReference type="ARBA" id="ARBA00023002"/>
    </source>
</evidence>
<dbReference type="InterPro" id="IPR036188">
    <property type="entry name" value="FAD/NAD-bd_sf"/>
</dbReference>
<dbReference type="InterPro" id="IPR020946">
    <property type="entry name" value="Flavin_mOase-like"/>
</dbReference>
<evidence type="ECO:0000256" key="2">
    <source>
        <dbReference type="ARBA" id="ARBA00009183"/>
    </source>
</evidence>
<dbReference type="GO" id="GO:0004499">
    <property type="term" value="F:N,N-dimethylaniline monooxygenase activity"/>
    <property type="evidence" value="ECO:0007669"/>
    <property type="project" value="InterPro"/>
</dbReference>
<keyword evidence="10" id="KW-1185">Reference proteome</keyword>
<evidence type="ECO:0000256" key="3">
    <source>
        <dbReference type="ARBA" id="ARBA00022630"/>
    </source>
</evidence>
<dbReference type="Proteomes" id="UP001059596">
    <property type="component" value="Unassembled WGS sequence"/>
</dbReference>
<evidence type="ECO:0000256" key="4">
    <source>
        <dbReference type="ARBA" id="ARBA00022827"/>
    </source>
</evidence>
<dbReference type="PANTHER" id="PTHR23023">
    <property type="entry name" value="DIMETHYLANILINE MONOOXYGENASE"/>
    <property type="match status" value="1"/>
</dbReference>
<keyword evidence="3 8" id="KW-0285">Flavoprotein</keyword>
<evidence type="ECO:0000313" key="10">
    <source>
        <dbReference type="Proteomes" id="UP001059596"/>
    </source>
</evidence>
<comment type="similarity">
    <text evidence="2 8">Belongs to the FMO family.</text>
</comment>
<accession>A0A9P9YHU5</accession>
<comment type="cofactor">
    <cofactor evidence="1 8">
        <name>FAD</name>
        <dbReference type="ChEBI" id="CHEBI:57692"/>
    </cofactor>
</comment>
<keyword evidence="4 8" id="KW-0274">FAD</keyword>
<gene>
    <name evidence="9" type="ORF">M5D96_009984</name>
</gene>
<protein>
    <recommendedName>
        <fullName evidence="8">Flavin-containing monooxygenase</fullName>
        <ecNumber evidence="8">1.-.-.-</ecNumber>
    </recommendedName>
</protein>
<dbReference type="PRINTS" id="PR00370">
    <property type="entry name" value="FMOXYGENASE"/>
</dbReference>
<comment type="caution">
    <text evidence="9">The sequence shown here is derived from an EMBL/GenBank/DDBJ whole genome shotgun (WGS) entry which is preliminary data.</text>
</comment>
<dbReference type="InterPro" id="IPR050346">
    <property type="entry name" value="FMO-like"/>
</dbReference>
<dbReference type="InterPro" id="IPR000960">
    <property type="entry name" value="Flavin_mOase"/>
</dbReference>
<dbReference type="PIRSF" id="PIRSF000332">
    <property type="entry name" value="FMO"/>
    <property type="match status" value="1"/>
</dbReference>
<dbReference type="AlphaFoldDB" id="A0A9P9YHU5"/>
<evidence type="ECO:0000256" key="8">
    <source>
        <dbReference type="RuleBase" id="RU361177"/>
    </source>
</evidence>
<dbReference type="EMBL" id="JAMKOV010000013">
    <property type="protein sequence ID" value="KAI8037233.1"/>
    <property type="molecule type" value="Genomic_DNA"/>
</dbReference>
<reference evidence="9" key="1">
    <citation type="journal article" date="2023" name="Genome Biol. Evol.">
        <title>Long-read-based Genome Assembly of Drosophila gunungcola Reveals Fewer Chemosensory Genes in Flower-breeding Species.</title>
        <authorList>
            <person name="Negi A."/>
            <person name="Liao B.Y."/>
            <person name="Yeh S.D."/>
        </authorList>
    </citation>
    <scope>NUCLEOTIDE SEQUENCE</scope>
    <source>
        <strain evidence="9">Sukarami</strain>
    </source>
</reference>
<dbReference type="GO" id="GO:0050660">
    <property type="term" value="F:flavin adenine dinucleotide binding"/>
    <property type="evidence" value="ECO:0007669"/>
    <property type="project" value="InterPro"/>
</dbReference>
<evidence type="ECO:0000313" key="9">
    <source>
        <dbReference type="EMBL" id="KAI8037233.1"/>
    </source>
</evidence>
<name>A0A9P9YHU5_9MUSC</name>
<dbReference type="GO" id="GO:0050661">
    <property type="term" value="F:NADP binding"/>
    <property type="evidence" value="ECO:0007669"/>
    <property type="project" value="InterPro"/>
</dbReference>
<evidence type="ECO:0000256" key="5">
    <source>
        <dbReference type="ARBA" id="ARBA00022857"/>
    </source>
</evidence>
<evidence type="ECO:0000256" key="7">
    <source>
        <dbReference type="ARBA" id="ARBA00023033"/>
    </source>
</evidence>
<keyword evidence="7 8" id="KW-0503">Monooxygenase</keyword>
<dbReference type="EC" id="1.-.-.-" evidence="8"/>
<dbReference type="SUPFAM" id="SSF51905">
    <property type="entry name" value="FAD/NAD(P)-binding domain"/>
    <property type="match status" value="2"/>
</dbReference>
<evidence type="ECO:0000256" key="1">
    <source>
        <dbReference type="ARBA" id="ARBA00001974"/>
    </source>
</evidence>
<sequence>MLCRVYICGSSSPSVSRWSVVTQKTSDFEALPTIGNSKMMKTSMDQKRRVCVIGAGTAGLCALKNSLEAGLDAVAYERGTEIGGTWIFSEKMPKDEYDEVHSSMYEGLRTNLPKEVMGYPDYSYPDDIAESFITSNQVLEFLRSYAEHFKLKPHIKLQHEVIRVRPRLDDWEVYVWDHSTDTCDPVYYDFVYVCNGHYTEPDIPEVEGWDLFEGKKMHSHLYRKADKFKDERVLIIGAGPSGMDITNHVRVAAKHVFLSHHLPQTPNTAFMGNVTQKPDVQRFTRDGAVFTDGSAESFDHVMFCTGYKYTFPCLSTDVGVQVIDNFVQPLWKHCININHPTMAFVGLPFNVIPTHIFDMQVRFTLKFFTGQREFPSREEMIAELEQEIGERWGCGVHNHKKAHQMGERQFVYYNELARIAGIENIKPVIHKLMKDCGKKYIFELDTYRSNRYTIVDDDNFLKNGKATA</sequence>
<keyword evidence="6 8" id="KW-0560">Oxidoreductase</keyword>
<dbReference type="Pfam" id="PF00743">
    <property type="entry name" value="FMO-like"/>
    <property type="match status" value="2"/>
</dbReference>
<organism evidence="9 10">
    <name type="scientific">Drosophila gunungcola</name>
    <name type="common">fruit fly</name>
    <dbReference type="NCBI Taxonomy" id="103775"/>
    <lineage>
        <taxon>Eukaryota</taxon>
        <taxon>Metazoa</taxon>
        <taxon>Ecdysozoa</taxon>
        <taxon>Arthropoda</taxon>
        <taxon>Hexapoda</taxon>
        <taxon>Insecta</taxon>
        <taxon>Pterygota</taxon>
        <taxon>Neoptera</taxon>
        <taxon>Endopterygota</taxon>
        <taxon>Diptera</taxon>
        <taxon>Brachycera</taxon>
        <taxon>Muscomorpha</taxon>
        <taxon>Ephydroidea</taxon>
        <taxon>Drosophilidae</taxon>
        <taxon>Drosophila</taxon>
        <taxon>Sophophora</taxon>
    </lineage>
</organism>
<dbReference type="Gene3D" id="3.50.50.60">
    <property type="entry name" value="FAD/NAD(P)-binding domain"/>
    <property type="match status" value="2"/>
</dbReference>
<dbReference type="OrthoDB" id="66881at2759"/>
<proteinExistence type="inferred from homology"/>